<keyword evidence="3" id="KW-0408">Iron</keyword>
<protein>
    <submittedName>
        <fullName evidence="5">Isopenicillin N synthase family dioxygenase</fullName>
    </submittedName>
</protein>
<keyword evidence="6" id="KW-1185">Reference proteome</keyword>
<dbReference type="Gene3D" id="2.60.120.330">
    <property type="entry name" value="B-lactam Antibiotic, Isopenicillin N Synthase, Chain"/>
    <property type="match status" value="1"/>
</dbReference>
<keyword evidence="3" id="KW-0560">Oxidoreductase</keyword>
<dbReference type="Pfam" id="PF03171">
    <property type="entry name" value="2OG-FeII_Oxy"/>
    <property type="match status" value="1"/>
</dbReference>
<keyword evidence="5" id="KW-0223">Dioxygenase</keyword>
<organism evidence="5 6">
    <name type="scientific">Agromyces lapidis</name>
    <dbReference type="NCBI Taxonomy" id="279574"/>
    <lineage>
        <taxon>Bacteria</taxon>
        <taxon>Bacillati</taxon>
        <taxon>Actinomycetota</taxon>
        <taxon>Actinomycetes</taxon>
        <taxon>Micrococcales</taxon>
        <taxon>Microbacteriaceae</taxon>
        <taxon>Agromyces</taxon>
    </lineage>
</organism>
<evidence type="ECO:0000256" key="2">
    <source>
        <dbReference type="ARBA" id="ARBA00023194"/>
    </source>
</evidence>
<evidence type="ECO:0000256" key="1">
    <source>
        <dbReference type="ARBA" id="ARBA00004792"/>
    </source>
</evidence>
<dbReference type="InterPro" id="IPR027443">
    <property type="entry name" value="IPNS-like_sf"/>
</dbReference>
<proteinExistence type="inferred from homology"/>
<dbReference type="RefSeq" id="WP_157425189.1">
    <property type="nucleotide sequence ID" value="NZ_BAAANI010000004.1"/>
</dbReference>
<evidence type="ECO:0000256" key="3">
    <source>
        <dbReference type="RuleBase" id="RU003682"/>
    </source>
</evidence>
<comment type="similarity">
    <text evidence="3">Belongs to the iron/ascorbate-dependent oxidoreductase family.</text>
</comment>
<dbReference type="InterPro" id="IPR044861">
    <property type="entry name" value="IPNS-like_FE2OG_OXY"/>
</dbReference>
<dbReference type="Pfam" id="PF14226">
    <property type="entry name" value="DIOX_N"/>
    <property type="match status" value="1"/>
</dbReference>
<dbReference type="PANTHER" id="PTHR47990">
    <property type="entry name" value="2-OXOGLUTARATE (2OG) AND FE(II)-DEPENDENT OXYGENASE SUPERFAMILY PROTEIN-RELATED"/>
    <property type="match status" value="1"/>
</dbReference>
<dbReference type="GO" id="GO:0051213">
    <property type="term" value="F:dioxygenase activity"/>
    <property type="evidence" value="ECO:0007669"/>
    <property type="project" value="UniProtKB-KW"/>
</dbReference>
<name>A0ABV5SWG2_9MICO</name>
<accession>A0ABV5SWG2</accession>
<evidence type="ECO:0000259" key="4">
    <source>
        <dbReference type="PROSITE" id="PS51471"/>
    </source>
</evidence>
<feature type="domain" description="Fe2OG dioxygenase" evidence="4">
    <location>
        <begin position="171"/>
        <end position="273"/>
    </location>
</feature>
<sequence>MSGIPVLDLSLLNGTTEQQAKFRDDLRRATHEVGFFSLIGHGVPTELIDRAYAAARAFFALPESHKLAIENVTSPHFRGYTRMGGERTLGRVDIREQIDLGAERPAVAMTADAPDYWILEGPNLWPEALPELRAVSEEWIARLDEVGMRLLRTWAEALGAAPDTFDAAFERPSPYLKIVRYPGVSAEQPAQGVGAHKDLGVLTLLSVEDGKAGLQVEKDGEWIDVVAPSGAFIVNIGELLEIATDGYLKATKHRVVSPAPGTERISIPYFHGPALDAVIPTVELAPELAAEAPGITRDPANPLHAVFGENWLKSRLRAHPNVVEAQHPRLLVGA</sequence>
<keyword evidence="2" id="KW-0045">Antibiotic biosynthesis</keyword>
<dbReference type="SUPFAM" id="SSF51197">
    <property type="entry name" value="Clavaminate synthase-like"/>
    <property type="match status" value="1"/>
</dbReference>
<dbReference type="PRINTS" id="PR00682">
    <property type="entry name" value="IPNSYNTHASE"/>
</dbReference>
<reference evidence="5 6" key="1">
    <citation type="submission" date="2024-09" db="EMBL/GenBank/DDBJ databases">
        <authorList>
            <person name="Sun Q."/>
            <person name="Mori K."/>
        </authorList>
    </citation>
    <scope>NUCLEOTIDE SEQUENCE [LARGE SCALE GENOMIC DNA]</scope>
    <source>
        <strain evidence="5 6">JCM 14321</strain>
    </source>
</reference>
<dbReference type="Proteomes" id="UP001589667">
    <property type="component" value="Unassembled WGS sequence"/>
</dbReference>
<evidence type="ECO:0000313" key="6">
    <source>
        <dbReference type="Proteomes" id="UP001589667"/>
    </source>
</evidence>
<keyword evidence="3" id="KW-0479">Metal-binding</keyword>
<gene>
    <name evidence="5" type="ORF">ACFFQV_14065</name>
</gene>
<comment type="caution">
    <text evidence="5">The sequence shown here is derived from an EMBL/GenBank/DDBJ whole genome shotgun (WGS) entry which is preliminary data.</text>
</comment>
<dbReference type="InterPro" id="IPR005123">
    <property type="entry name" value="Oxoglu/Fe-dep_dioxygenase_dom"/>
</dbReference>
<dbReference type="EMBL" id="JBHMBL010000003">
    <property type="protein sequence ID" value="MFB9643419.1"/>
    <property type="molecule type" value="Genomic_DNA"/>
</dbReference>
<comment type="pathway">
    <text evidence="1">Antibiotic biosynthesis.</text>
</comment>
<dbReference type="PROSITE" id="PS51471">
    <property type="entry name" value="FE2OG_OXY"/>
    <property type="match status" value="1"/>
</dbReference>
<dbReference type="InterPro" id="IPR026992">
    <property type="entry name" value="DIOX_N"/>
</dbReference>
<dbReference type="InterPro" id="IPR050231">
    <property type="entry name" value="Iron_ascorbate_oxido_reductase"/>
</dbReference>
<evidence type="ECO:0000313" key="5">
    <source>
        <dbReference type="EMBL" id="MFB9643419.1"/>
    </source>
</evidence>